<keyword evidence="2" id="KW-1185">Reference proteome</keyword>
<evidence type="ECO:0000313" key="1">
    <source>
        <dbReference type="EMBL" id="SNR80973.1"/>
    </source>
</evidence>
<dbReference type="RefSeq" id="WP_089333469.1">
    <property type="nucleotide sequence ID" value="NZ_FZNS01000007.1"/>
</dbReference>
<protein>
    <submittedName>
        <fullName evidence="1">PAS domain-containing protein</fullName>
    </submittedName>
</protein>
<dbReference type="AlphaFoldDB" id="A0A238ZDY1"/>
<dbReference type="Gene3D" id="3.30.450.20">
    <property type="entry name" value="PAS domain"/>
    <property type="match status" value="1"/>
</dbReference>
<name>A0A238ZDY1_9BACT</name>
<evidence type="ECO:0000313" key="2">
    <source>
        <dbReference type="Proteomes" id="UP000198310"/>
    </source>
</evidence>
<proteinExistence type="predicted"/>
<reference evidence="2" key="1">
    <citation type="submission" date="2017-06" db="EMBL/GenBank/DDBJ databases">
        <authorList>
            <person name="Varghese N."/>
            <person name="Submissions S."/>
        </authorList>
    </citation>
    <scope>NUCLEOTIDE SEQUENCE [LARGE SCALE GENOMIC DNA]</scope>
    <source>
        <strain evidence="2">DSM 28041</strain>
    </source>
</reference>
<sequence>MSVTNPFEAFFDLVPTGAVLYAPVFDADGDLIDFRFVRLNPAGQRLLGLPPEPTKTFREQYPHSVPSGIFAQYRTAYLTGHASTCDVPYEGDGIDTFFRLVAQRSGELLVVNFTDMADFPTRRLSSPCAKARKRRRRHG</sequence>
<organism evidence="1 2">
    <name type="scientific">Hymenobacter mucosus</name>
    <dbReference type="NCBI Taxonomy" id="1411120"/>
    <lineage>
        <taxon>Bacteria</taxon>
        <taxon>Pseudomonadati</taxon>
        <taxon>Bacteroidota</taxon>
        <taxon>Cytophagia</taxon>
        <taxon>Cytophagales</taxon>
        <taxon>Hymenobacteraceae</taxon>
        <taxon>Hymenobacter</taxon>
    </lineage>
</organism>
<accession>A0A238ZDY1</accession>
<dbReference type="Proteomes" id="UP000198310">
    <property type="component" value="Unassembled WGS sequence"/>
</dbReference>
<gene>
    <name evidence="1" type="ORF">SAMN06269173_107107</name>
</gene>
<dbReference type="EMBL" id="FZNS01000007">
    <property type="protein sequence ID" value="SNR80973.1"/>
    <property type="molecule type" value="Genomic_DNA"/>
</dbReference>